<organism evidence="2">
    <name type="scientific">Guillardia theta (strain CCMP2712)</name>
    <name type="common">Cryptophyte</name>
    <dbReference type="NCBI Taxonomy" id="905079"/>
    <lineage>
        <taxon>Eukaryota</taxon>
        <taxon>Cryptophyceae</taxon>
        <taxon>Pyrenomonadales</taxon>
        <taxon>Geminigeraceae</taxon>
        <taxon>Guillardia</taxon>
    </lineage>
</organism>
<dbReference type="RefSeq" id="XP_005817816.1">
    <property type="nucleotide sequence ID" value="XM_005817759.1"/>
</dbReference>
<dbReference type="HOGENOM" id="CLU_3018341_0_0_1"/>
<keyword evidence="4" id="KW-1185">Reference proteome</keyword>
<keyword evidence="1" id="KW-0472">Membrane</keyword>
<evidence type="ECO:0000313" key="2">
    <source>
        <dbReference type="EMBL" id="EKX30836.1"/>
    </source>
</evidence>
<dbReference type="Proteomes" id="UP000011087">
    <property type="component" value="Unassembled WGS sequence"/>
</dbReference>
<dbReference type="KEGG" id="gtt:GUITHDRAFT_156738"/>
<keyword evidence="1" id="KW-1133">Transmembrane helix</keyword>
<keyword evidence="1" id="KW-0812">Transmembrane</keyword>
<evidence type="ECO:0000256" key="1">
    <source>
        <dbReference type="SAM" id="Phobius"/>
    </source>
</evidence>
<gene>
    <name evidence="2" type="ORF">GUITHDRAFT_156738</name>
</gene>
<name>L1I3Q0_GUITC</name>
<feature type="transmembrane region" description="Helical" evidence="1">
    <location>
        <begin position="6"/>
        <end position="23"/>
    </location>
</feature>
<proteinExistence type="predicted"/>
<dbReference type="PaxDb" id="55529-EKX30836"/>
<reference evidence="2 4" key="1">
    <citation type="journal article" date="2012" name="Nature">
        <title>Algal genomes reveal evolutionary mosaicism and the fate of nucleomorphs.</title>
        <authorList>
            <consortium name="DOE Joint Genome Institute"/>
            <person name="Curtis B.A."/>
            <person name="Tanifuji G."/>
            <person name="Burki F."/>
            <person name="Gruber A."/>
            <person name="Irimia M."/>
            <person name="Maruyama S."/>
            <person name="Arias M.C."/>
            <person name="Ball S.G."/>
            <person name="Gile G.H."/>
            <person name="Hirakawa Y."/>
            <person name="Hopkins J.F."/>
            <person name="Kuo A."/>
            <person name="Rensing S.A."/>
            <person name="Schmutz J."/>
            <person name="Symeonidi A."/>
            <person name="Elias M."/>
            <person name="Eveleigh R.J."/>
            <person name="Herman E.K."/>
            <person name="Klute M.J."/>
            <person name="Nakayama T."/>
            <person name="Obornik M."/>
            <person name="Reyes-Prieto A."/>
            <person name="Armbrust E.V."/>
            <person name="Aves S.J."/>
            <person name="Beiko R.G."/>
            <person name="Coutinho P."/>
            <person name="Dacks J.B."/>
            <person name="Durnford D.G."/>
            <person name="Fast N.M."/>
            <person name="Green B.R."/>
            <person name="Grisdale C.J."/>
            <person name="Hempel F."/>
            <person name="Henrissat B."/>
            <person name="Hoppner M.P."/>
            <person name="Ishida K."/>
            <person name="Kim E."/>
            <person name="Koreny L."/>
            <person name="Kroth P.G."/>
            <person name="Liu Y."/>
            <person name="Malik S.B."/>
            <person name="Maier U.G."/>
            <person name="McRose D."/>
            <person name="Mock T."/>
            <person name="Neilson J.A."/>
            <person name="Onodera N.T."/>
            <person name="Poole A.M."/>
            <person name="Pritham E.J."/>
            <person name="Richards T.A."/>
            <person name="Rocap G."/>
            <person name="Roy S.W."/>
            <person name="Sarai C."/>
            <person name="Schaack S."/>
            <person name="Shirato S."/>
            <person name="Slamovits C.H."/>
            <person name="Spencer D.F."/>
            <person name="Suzuki S."/>
            <person name="Worden A.Z."/>
            <person name="Zauner S."/>
            <person name="Barry K."/>
            <person name="Bell C."/>
            <person name="Bharti A.K."/>
            <person name="Crow J.A."/>
            <person name="Grimwood J."/>
            <person name="Kramer R."/>
            <person name="Lindquist E."/>
            <person name="Lucas S."/>
            <person name="Salamov A."/>
            <person name="McFadden G.I."/>
            <person name="Lane C.E."/>
            <person name="Keeling P.J."/>
            <person name="Gray M.W."/>
            <person name="Grigoriev I.V."/>
            <person name="Archibald J.M."/>
        </authorList>
    </citation>
    <scope>NUCLEOTIDE SEQUENCE</scope>
    <source>
        <strain evidence="2 4">CCMP2712</strain>
    </source>
</reference>
<dbReference type="GeneID" id="17287557"/>
<evidence type="ECO:0000313" key="3">
    <source>
        <dbReference type="EnsemblProtists" id="EKX30836"/>
    </source>
</evidence>
<dbReference type="AlphaFoldDB" id="L1I3Q0"/>
<accession>L1I3Q0</accession>
<reference evidence="4" key="2">
    <citation type="submission" date="2012-11" db="EMBL/GenBank/DDBJ databases">
        <authorList>
            <person name="Kuo A."/>
            <person name="Curtis B.A."/>
            <person name="Tanifuji G."/>
            <person name="Burki F."/>
            <person name="Gruber A."/>
            <person name="Irimia M."/>
            <person name="Maruyama S."/>
            <person name="Arias M.C."/>
            <person name="Ball S.G."/>
            <person name="Gile G.H."/>
            <person name="Hirakawa Y."/>
            <person name="Hopkins J.F."/>
            <person name="Rensing S.A."/>
            <person name="Schmutz J."/>
            <person name="Symeonidi A."/>
            <person name="Elias M."/>
            <person name="Eveleigh R.J."/>
            <person name="Herman E.K."/>
            <person name="Klute M.J."/>
            <person name="Nakayama T."/>
            <person name="Obornik M."/>
            <person name="Reyes-Prieto A."/>
            <person name="Armbrust E.V."/>
            <person name="Aves S.J."/>
            <person name="Beiko R.G."/>
            <person name="Coutinho P."/>
            <person name="Dacks J.B."/>
            <person name="Durnford D.G."/>
            <person name="Fast N.M."/>
            <person name="Green B.R."/>
            <person name="Grisdale C."/>
            <person name="Hempe F."/>
            <person name="Henrissat B."/>
            <person name="Hoppner M.P."/>
            <person name="Ishida K.-I."/>
            <person name="Kim E."/>
            <person name="Koreny L."/>
            <person name="Kroth P.G."/>
            <person name="Liu Y."/>
            <person name="Malik S.-B."/>
            <person name="Maier U.G."/>
            <person name="McRose D."/>
            <person name="Mock T."/>
            <person name="Neilson J.A."/>
            <person name="Onodera N.T."/>
            <person name="Poole A.M."/>
            <person name="Pritham E.J."/>
            <person name="Richards T.A."/>
            <person name="Rocap G."/>
            <person name="Roy S.W."/>
            <person name="Sarai C."/>
            <person name="Schaack S."/>
            <person name="Shirato S."/>
            <person name="Slamovits C.H."/>
            <person name="Spencer D.F."/>
            <person name="Suzuki S."/>
            <person name="Worden A.Z."/>
            <person name="Zauner S."/>
            <person name="Barry K."/>
            <person name="Bell C."/>
            <person name="Bharti A.K."/>
            <person name="Crow J.A."/>
            <person name="Grimwood J."/>
            <person name="Kramer R."/>
            <person name="Lindquist E."/>
            <person name="Lucas S."/>
            <person name="Salamov A."/>
            <person name="McFadden G.I."/>
            <person name="Lane C.E."/>
            <person name="Keeling P.J."/>
            <person name="Gray M.W."/>
            <person name="Grigoriev I.V."/>
            <person name="Archibald J.M."/>
        </authorList>
    </citation>
    <scope>NUCLEOTIDE SEQUENCE</scope>
    <source>
        <strain evidence="4">CCMP2712</strain>
    </source>
</reference>
<evidence type="ECO:0000313" key="4">
    <source>
        <dbReference type="Proteomes" id="UP000011087"/>
    </source>
</evidence>
<dbReference type="EMBL" id="JH993512">
    <property type="protein sequence ID" value="EKX30836.1"/>
    <property type="molecule type" value="Genomic_DNA"/>
</dbReference>
<sequence>MKLSEIVAVAVIGLLLWVVWRTMRNNREVMEMDQRFRYDTVSDMMKTDSQLDDLDF</sequence>
<dbReference type="EnsemblProtists" id="EKX30836">
    <property type="protein sequence ID" value="EKX30836"/>
    <property type="gene ID" value="GUITHDRAFT_156738"/>
</dbReference>
<protein>
    <submittedName>
        <fullName evidence="2 3">Uncharacterized protein</fullName>
    </submittedName>
</protein>
<reference evidence="3" key="3">
    <citation type="submission" date="2015-06" db="UniProtKB">
        <authorList>
            <consortium name="EnsemblProtists"/>
        </authorList>
    </citation>
    <scope>IDENTIFICATION</scope>
</reference>